<organism evidence="1 2">
    <name type="scientific">Pontibacter cellulosilyticus</name>
    <dbReference type="NCBI Taxonomy" id="1720253"/>
    <lineage>
        <taxon>Bacteria</taxon>
        <taxon>Pseudomonadati</taxon>
        <taxon>Bacteroidota</taxon>
        <taxon>Cytophagia</taxon>
        <taxon>Cytophagales</taxon>
        <taxon>Hymenobacteraceae</taxon>
        <taxon>Pontibacter</taxon>
    </lineage>
</organism>
<reference evidence="1" key="1">
    <citation type="submission" date="2020-08" db="EMBL/GenBank/DDBJ databases">
        <title>Pontibacter sp. SD6 16S ribosomal RNA gene Genome sequencing and assembly.</title>
        <authorList>
            <person name="Kang M."/>
        </authorList>
    </citation>
    <scope>NUCLEOTIDE SEQUENCE</scope>
    <source>
        <strain evidence="1">SD6</strain>
    </source>
</reference>
<dbReference type="EMBL" id="JACRVF010000001">
    <property type="protein sequence ID" value="MBC5992007.1"/>
    <property type="molecule type" value="Genomic_DNA"/>
</dbReference>
<protein>
    <submittedName>
        <fullName evidence="1">Uncharacterized protein</fullName>
    </submittedName>
</protein>
<comment type="caution">
    <text evidence="1">The sequence shown here is derived from an EMBL/GenBank/DDBJ whole genome shotgun (WGS) entry which is preliminary data.</text>
</comment>
<evidence type="ECO:0000313" key="1">
    <source>
        <dbReference type="EMBL" id="MBC5992007.1"/>
    </source>
</evidence>
<gene>
    <name evidence="1" type="ORF">H8S84_04060</name>
</gene>
<keyword evidence="2" id="KW-1185">Reference proteome</keyword>
<evidence type="ECO:0000313" key="2">
    <source>
        <dbReference type="Proteomes" id="UP000603640"/>
    </source>
</evidence>
<dbReference type="Proteomes" id="UP000603640">
    <property type="component" value="Unassembled WGS sequence"/>
</dbReference>
<sequence length="66" mass="6900">MMQEKINNLSSHGSTVLAVVPEEAVAAPASAATSAIQEHNSVNESKRLLFKGDTISIAASSPIHQN</sequence>
<name>A0A923N5A7_9BACT</name>
<dbReference type="AlphaFoldDB" id="A0A923N5A7"/>
<proteinExistence type="predicted"/>
<dbReference type="RefSeq" id="WP_187065974.1">
    <property type="nucleotide sequence ID" value="NZ_JACRVF010000001.1"/>
</dbReference>
<accession>A0A923N5A7</accession>